<dbReference type="PATRIC" id="fig|69222.5.peg.2463"/>
<comment type="caution">
    <text evidence="2">The sequence shown here is derived from an EMBL/GenBank/DDBJ whole genome shotgun (WGS) entry which is preliminary data.</text>
</comment>
<dbReference type="InterPro" id="IPR021548">
    <property type="entry name" value="DUF2895"/>
</dbReference>
<name>A0A014PWQ1_9GAMM</name>
<evidence type="ECO:0000313" key="2">
    <source>
        <dbReference type="EMBL" id="EXU75312.1"/>
    </source>
</evidence>
<proteinExistence type="predicted"/>
<dbReference type="STRING" id="69222.BG55_11945"/>
<evidence type="ECO:0000313" key="3">
    <source>
        <dbReference type="Proteomes" id="UP000019918"/>
    </source>
</evidence>
<gene>
    <name evidence="2" type="ORF">BG55_11945</name>
</gene>
<evidence type="ECO:0000256" key="1">
    <source>
        <dbReference type="SAM" id="Phobius"/>
    </source>
</evidence>
<dbReference type="OrthoDB" id="8558441at2"/>
<feature type="transmembrane region" description="Helical" evidence="1">
    <location>
        <begin position="20"/>
        <end position="37"/>
    </location>
</feature>
<dbReference type="NCBIfam" id="TIGR03746">
    <property type="entry name" value="conj_TIGR03746"/>
    <property type="match status" value="1"/>
</dbReference>
<sequence>MSRFRNGMTARDNHIFSLRIACLLLFMGLLITSLGWMRAPSTLTIHNPPDLRSGSTRAWWVIPPSTVYSFGFYIFQQLNAWPHNGDVDYTAKIAQMNPYLTPACLDFLNKDAEMRKNTGELRDRVRVVYEIPRRGYGANSVKIIDDDNWVVRLDLVADEYVHSELVKRAMVRYPLKVVRWEGDPERNPFGLALDCYDSTPQRLEAASLPEPEKTSGAKP</sequence>
<keyword evidence="1" id="KW-1133">Transmembrane helix</keyword>
<accession>A0A014PWQ1</accession>
<dbReference type="RefSeq" id="WP_034937621.1">
    <property type="nucleotide sequence ID" value="NZ_JFHN01000049.1"/>
</dbReference>
<dbReference type="Proteomes" id="UP000019918">
    <property type="component" value="Unassembled WGS sequence"/>
</dbReference>
<organism evidence="2 3">
    <name type="scientific">Erwinia mallotivora</name>
    <dbReference type="NCBI Taxonomy" id="69222"/>
    <lineage>
        <taxon>Bacteria</taxon>
        <taxon>Pseudomonadati</taxon>
        <taxon>Pseudomonadota</taxon>
        <taxon>Gammaproteobacteria</taxon>
        <taxon>Enterobacterales</taxon>
        <taxon>Erwiniaceae</taxon>
        <taxon>Erwinia</taxon>
    </lineage>
</organism>
<reference evidence="2 3" key="1">
    <citation type="submission" date="2014-02" db="EMBL/GenBank/DDBJ databases">
        <title>Draft genome of Erwinia mallotivora strain BT-MARDI, a papaya dieback pathogen.</title>
        <authorList>
            <person name="Redzuan R."/>
            <person name="Abu Bakar N."/>
            <person name="Badrun R."/>
            <person name="Mohd Raih M.F."/>
            <person name="Rozano L."/>
            <person name="Mat Amin N."/>
        </authorList>
    </citation>
    <scope>NUCLEOTIDE SEQUENCE [LARGE SCALE GENOMIC DNA]</scope>
    <source>
        <strain evidence="2 3">BT-MARDI</strain>
    </source>
</reference>
<keyword evidence="3" id="KW-1185">Reference proteome</keyword>
<keyword evidence="1" id="KW-0812">Transmembrane</keyword>
<dbReference type="AlphaFoldDB" id="A0A014PWQ1"/>
<dbReference type="EMBL" id="JFHN01000049">
    <property type="protein sequence ID" value="EXU75312.1"/>
    <property type="molecule type" value="Genomic_DNA"/>
</dbReference>
<protein>
    <recommendedName>
        <fullName evidence="4">Lipoprotein</fullName>
    </recommendedName>
</protein>
<dbReference type="Pfam" id="PF11444">
    <property type="entry name" value="DUF2895"/>
    <property type="match status" value="1"/>
</dbReference>
<evidence type="ECO:0008006" key="4">
    <source>
        <dbReference type="Google" id="ProtNLM"/>
    </source>
</evidence>
<keyword evidence="1" id="KW-0472">Membrane</keyword>